<proteinExistence type="predicted"/>
<dbReference type="Proteomes" id="UP000694621">
    <property type="component" value="Unplaced"/>
</dbReference>
<name>A0A8B9GXL9_ASTMX</name>
<feature type="signal peptide" evidence="1">
    <location>
        <begin position="1"/>
        <end position="22"/>
    </location>
</feature>
<feature type="chain" id="PRO_5033980549" evidence="1">
    <location>
        <begin position="23"/>
        <end position="63"/>
    </location>
</feature>
<dbReference type="AlphaFoldDB" id="A0A8B9GXL9"/>
<organism evidence="2 3">
    <name type="scientific">Astyanax mexicanus</name>
    <name type="common">Blind cave fish</name>
    <name type="synonym">Astyanax fasciatus mexicanus</name>
    <dbReference type="NCBI Taxonomy" id="7994"/>
    <lineage>
        <taxon>Eukaryota</taxon>
        <taxon>Metazoa</taxon>
        <taxon>Chordata</taxon>
        <taxon>Craniata</taxon>
        <taxon>Vertebrata</taxon>
        <taxon>Euteleostomi</taxon>
        <taxon>Actinopterygii</taxon>
        <taxon>Neopterygii</taxon>
        <taxon>Teleostei</taxon>
        <taxon>Ostariophysi</taxon>
        <taxon>Characiformes</taxon>
        <taxon>Characoidei</taxon>
        <taxon>Acestrorhamphidae</taxon>
        <taxon>Acestrorhamphinae</taxon>
        <taxon>Astyanax</taxon>
    </lineage>
</organism>
<evidence type="ECO:0000313" key="3">
    <source>
        <dbReference type="Proteomes" id="UP000694621"/>
    </source>
</evidence>
<dbReference type="Ensembl" id="ENSAMXT00005003678.1">
    <property type="protein sequence ID" value="ENSAMXP00005003215.1"/>
    <property type="gene ID" value="ENSAMXG00005002019.1"/>
</dbReference>
<evidence type="ECO:0000313" key="2">
    <source>
        <dbReference type="Ensembl" id="ENSAMXP00005003215.1"/>
    </source>
</evidence>
<protein>
    <submittedName>
        <fullName evidence="2">Uncharacterized protein</fullName>
    </submittedName>
</protein>
<evidence type="ECO:0000256" key="1">
    <source>
        <dbReference type="SAM" id="SignalP"/>
    </source>
</evidence>
<sequence>MSPPRACVLALFLLSALDQADSSAYDKIVAHSRIRAKKEGSGEKIFFLILPKKTTKKKASKGK</sequence>
<keyword evidence="1" id="KW-0732">Signal</keyword>
<accession>A0A8B9GXL9</accession>
<reference evidence="2" key="1">
    <citation type="submission" date="2025-08" db="UniProtKB">
        <authorList>
            <consortium name="Ensembl"/>
        </authorList>
    </citation>
    <scope>IDENTIFICATION</scope>
</reference>